<protein>
    <submittedName>
        <fullName evidence="1">Uncharacterized protein</fullName>
    </submittedName>
</protein>
<evidence type="ECO:0000313" key="1">
    <source>
        <dbReference type="EMBL" id="KAD6118719.1"/>
    </source>
</evidence>
<gene>
    <name evidence="1" type="ORF">E3N88_09990</name>
</gene>
<reference evidence="1 2" key="1">
    <citation type="submission" date="2019-05" db="EMBL/GenBank/DDBJ databases">
        <title>Mikania micrantha, genome provides insights into the molecular mechanism of rapid growth.</title>
        <authorList>
            <person name="Liu B."/>
        </authorList>
    </citation>
    <scope>NUCLEOTIDE SEQUENCE [LARGE SCALE GENOMIC DNA]</scope>
    <source>
        <strain evidence="1">NLD-2019</strain>
        <tissue evidence="1">Leaf</tissue>
    </source>
</reference>
<organism evidence="1 2">
    <name type="scientific">Mikania micrantha</name>
    <name type="common">bitter vine</name>
    <dbReference type="NCBI Taxonomy" id="192012"/>
    <lineage>
        <taxon>Eukaryota</taxon>
        <taxon>Viridiplantae</taxon>
        <taxon>Streptophyta</taxon>
        <taxon>Embryophyta</taxon>
        <taxon>Tracheophyta</taxon>
        <taxon>Spermatophyta</taxon>
        <taxon>Magnoliopsida</taxon>
        <taxon>eudicotyledons</taxon>
        <taxon>Gunneridae</taxon>
        <taxon>Pentapetalae</taxon>
        <taxon>asterids</taxon>
        <taxon>campanulids</taxon>
        <taxon>Asterales</taxon>
        <taxon>Asteraceae</taxon>
        <taxon>Asteroideae</taxon>
        <taxon>Heliantheae alliance</taxon>
        <taxon>Eupatorieae</taxon>
        <taxon>Mikania</taxon>
    </lineage>
</organism>
<sequence>MSSSIGRTTYIKRAGQETLSETRGVQVAFDLLILHRFGVDGADDCWSATGSAPGHQLLRSTVTCCLYDEELRDVPWACCVAECSKSRRTRFRFELLLVQCCIFTPESPGALNVADRTAG</sequence>
<proteinExistence type="predicted"/>
<accession>A0A5N6PAJ2</accession>
<evidence type="ECO:0000313" key="2">
    <source>
        <dbReference type="Proteomes" id="UP000326396"/>
    </source>
</evidence>
<dbReference type="Proteomes" id="UP000326396">
    <property type="component" value="Linkage Group LG13"/>
</dbReference>
<comment type="caution">
    <text evidence="1">The sequence shown here is derived from an EMBL/GenBank/DDBJ whole genome shotgun (WGS) entry which is preliminary data.</text>
</comment>
<dbReference type="EMBL" id="SZYD01000005">
    <property type="protein sequence ID" value="KAD6118719.1"/>
    <property type="molecule type" value="Genomic_DNA"/>
</dbReference>
<name>A0A5N6PAJ2_9ASTR</name>
<dbReference type="AlphaFoldDB" id="A0A5N6PAJ2"/>
<keyword evidence="2" id="KW-1185">Reference proteome</keyword>